<accession>A0A3Q3N4X5</accession>
<organism evidence="8 9">
    <name type="scientific">Labrus bergylta</name>
    <name type="common">ballan wrasse</name>
    <dbReference type="NCBI Taxonomy" id="56723"/>
    <lineage>
        <taxon>Eukaryota</taxon>
        <taxon>Metazoa</taxon>
        <taxon>Chordata</taxon>
        <taxon>Craniata</taxon>
        <taxon>Vertebrata</taxon>
        <taxon>Euteleostomi</taxon>
        <taxon>Actinopterygii</taxon>
        <taxon>Neopterygii</taxon>
        <taxon>Teleostei</taxon>
        <taxon>Neoteleostei</taxon>
        <taxon>Acanthomorphata</taxon>
        <taxon>Eupercaria</taxon>
        <taxon>Labriformes</taxon>
        <taxon>Labridae</taxon>
        <taxon>Labrus</taxon>
    </lineage>
</organism>
<keyword evidence="4" id="KW-0963">Cytoplasm</keyword>
<dbReference type="AlphaFoldDB" id="A0A3Q3N4X5"/>
<keyword evidence="6" id="KW-0493">Microtubule</keyword>
<evidence type="ECO:0000259" key="7">
    <source>
        <dbReference type="PROSITE" id="PS50067"/>
    </source>
</evidence>
<dbReference type="PROSITE" id="PS00411">
    <property type="entry name" value="KINESIN_MOTOR_1"/>
    <property type="match status" value="1"/>
</dbReference>
<keyword evidence="9" id="KW-1185">Reference proteome</keyword>
<dbReference type="STRING" id="56723.ENSLBEP00000028935"/>
<evidence type="ECO:0000256" key="1">
    <source>
        <dbReference type="ARBA" id="ARBA00004245"/>
    </source>
</evidence>
<dbReference type="PANTHER" id="PTHR47972:SF16">
    <property type="entry name" value="KINESIN-LIKE PROTEIN"/>
    <property type="match status" value="1"/>
</dbReference>
<name>A0A3Q3N4X5_9LABR</name>
<dbReference type="InterPro" id="IPR019821">
    <property type="entry name" value="Kinesin_motor_CS"/>
</dbReference>
<protein>
    <recommendedName>
        <fullName evidence="6">Kinesin-like protein</fullName>
    </recommendedName>
</protein>
<evidence type="ECO:0000313" key="8">
    <source>
        <dbReference type="Ensembl" id="ENSLBEP00000028935.1"/>
    </source>
</evidence>
<dbReference type="Ensembl" id="ENSLBET00000030300.1">
    <property type="protein sequence ID" value="ENSLBEP00000028935.1"/>
    <property type="gene ID" value="ENSLBEG00000021900.1"/>
</dbReference>
<dbReference type="PRINTS" id="PR00380">
    <property type="entry name" value="KINESINHEAVY"/>
</dbReference>
<dbReference type="SMART" id="SM00129">
    <property type="entry name" value="KISc"/>
    <property type="match status" value="1"/>
</dbReference>
<evidence type="ECO:0000256" key="4">
    <source>
        <dbReference type="ARBA" id="ARBA00023212"/>
    </source>
</evidence>
<sequence>MRKKYYNMVEDMKKIRVFCRIRPVSRTEVAQDQDEAIVVKKIDDFSVTVETSRGQREFQFDKVFSAAASQEDLFHDTHLIQSALDGYNVCIFAYGQTGSGKTFTMVGDKEQKNLGIMPRSFNAIFDFIQENSSKFDFKVSAYMLELYNDRLQDLFVSPAGEAHAQAQSHGQARRVEIKRNKKGVVFAQGAETKEASSTQELYALFQQACANRHISATMNLESSRSHLIVGIMVESRNLTNGSVSTGKLSLVDLAGSERAAKTGAKDHQLKSLQEANSINKSLSALGDVISALSAELPHVPYRNSKLTQYATRVKAITNNAQRNVDSKEIAQLKEVIMKLRSGQTVEEDDD</sequence>
<evidence type="ECO:0000256" key="3">
    <source>
        <dbReference type="ARBA" id="ARBA00022840"/>
    </source>
</evidence>
<proteinExistence type="inferred from homology"/>
<keyword evidence="2 5" id="KW-0547">Nucleotide-binding</keyword>
<dbReference type="GO" id="GO:0005874">
    <property type="term" value="C:microtubule"/>
    <property type="evidence" value="ECO:0007669"/>
    <property type="project" value="UniProtKB-KW"/>
</dbReference>
<dbReference type="InterPro" id="IPR036961">
    <property type="entry name" value="Kinesin_motor_dom_sf"/>
</dbReference>
<reference evidence="8" key="1">
    <citation type="submission" date="2025-08" db="UniProtKB">
        <authorList>
            <consortium name="Ensembl"/>
        </authorList>
    </citation>
    <scope>IDENTIFICATION</scope>
</reference>
<reference evidence="8" key="2">
    <citation type="submission" date="2025-09" db="UniProtKB">
        <authorList>
            <consortium name="Ensembl"/>
        </authorList>
    </citation>
    <scope>IDENTIFICATION</scope>
</reference>
<dbReference type="InterPro" id="IPR027640">
    <property type="entry name" value="Kinesin-like_fam"/>
</dbReference>
<dbReference type="Gene3D" id="3.40.850.10">
    <property type="entry name" value="Kinesin motor domain"/>
    <property type="match status" value="1"/>
</dbReference>
<evidence type="ECO:0000313" key="9">
    <source>
        <dbReference type="Proteomes" id="UP000261660"/>
    </source>
</evidence>
<keyword evidence="4" id="KW-0206">Cytoskeleton</keyword>
<dbReference type="Proteomes" id="UP000261660">
    <property type="component" value="Unplaced"/>
</dbReference>
<evidence type="ECO:0000256" key="2">
    <source>
        <dbReference type="ARBA" id="ARBA00022741"/>
    </source>
</evidence>
<dbReference type="InParanoid" id="A0A3Q3N4X5"/>
<dbReference type="InterPro" id="IPR001752">
    <property type="entry name" value="Kinesin_motor_dom"/>
</dbReference>
<dbReference type="GO" id="GO:0007018">
    <property type="term" value="P:microtubule-based movement"/>
    <property type="evidence" value="ECO:0007669"/>
    <property type="project" value="InterPro"/>
</dbReference>
<dbReference type="GO" id="GO:0005524">
    <property type="term" value="F:ATP binding"/>
    <property type="evidence" value="ECO:0007669"/>
    <property type="project" value="UniProtKB-UniRule"/>
</dbReference>
<evidence type="ECO:0000256" key="6">
    <source>
        <dbReference type="RuleBase" id="RU000394"/>
    </source>
</evidence>
<dbReference type="GO" id="GO:0003777">
    <property type="term" value="F:microtubule motor activity"/>
    <property type="evidence" value="ECO:0007669"/>
    <property type="project" value="InterPro"/>
</dbReference>
<feature type="domain" description="Kinesin motor" evidence="7">
    <location>
        <begin position="14"/>
        <end position="308"/>
    </location>
</feature>
<dbReference type="Pfam" id="PF00225">
    <property type="entry name" value="Kinesin"/>
    <property type="match status" value="1"/>
</dbReference>
<comment type="similarity">
    <text evidence="5 6">Belongs to the TRAFAC class myosin-kinesin ATPase superfamily. Kinesin family.</text>
</comment>
<keyword evidence="5 6" id="KW-0505">Motor protein</keyword>
<dbReference type="PROSITE" id="PS50067">
    <property type="entry name" value="KINESIN_MOTOR_2"/>
    <property type="match status" value="1"/>
</dbReference>
<dbReference type="InterPro" id="IPR027417">
    <property type="entry name" value="P-loop_NTPase"/>
</dbReference>
<dbReference type="GeneTree" id="ENSGT00940000167114"/>
<comment type="subcellular location">
    <subcellularLocation>
        <location evidence="1">Cytoplasm</location>
        <location evidence="1">Cytoskeleton</location>
    </subcellularLocation>
</comment>
<evidence type="ECO:0000256" key="5">
    <source>
        <dbReference type="PROSITE-ProRule" id="PRU00283"/>
    </source>
</evidence>
<dbReference type="SUPFAM" id="SSF52540">
    <property type="entry name" value="P-loop containing nucleoside triphosphate hydrolases"/>
    <property type="match status" value="1"/>
</dbReference>
<dbReference type="GO" id="GO:0008017">
    <property type="term" value="F:microtubule binding"/>
    <property type="evidence" value="ECO:0007669"/>
    <property type="project" value="InterPro"/>
</dbReference>
<dbReference type="PANTHER" id="PTHR47972">
    <property type="entry name" value="KINESIN-LIKE PROTEIN KLP-3"/>
    <property type="match status" value="1"/>
</dbReference>
<feature type="binding site" evidence="5">
    <location>
        <begin position="95"/>
        <end position="102"/>
    </location>
    <ligand>
        <name>ATP</name>
        <dbReference type="ChEBI" id="CHEBI:30616"/>
    </ligand>
</feature>
<keyword evidence="3 5" id="KW-0067">ATP-binding</keyword>